<dbReference type="EMBL" id="JANCYU010000063">
    <property type="protein sequence ID" value="KAK4528388.1"/>
    <property type="molecule type" value="Genomic_DNA"/>
</dbReference>
<dbReference type="PRINTS" id="PR00363">
    <property type="entry name" value="CYTOCHROMEB5"/>
</dbReference>
<evidence type="ECO:0000256" key="2">
    <source>
        <dbReference type="ARBA" id="ARBA00022723"/>
    </source>
</evidence>
<sequence>MKKTPPASRGYSQVDWLKNKNKNGRKKVVPLSMEQVKQHNRKDDAWLVLRGKVYDVTEYIPFHPGGEAEICRAIGKDATKLFLAKHPWVNAEFLLSNCLVGYLVEDRPVEEKER</sequence>
<organism evidence="6 7">
    <name type="scientific">Galdieria yellowstonensis</name>
    <dbReference type="NCBI Taxonomy" id="3028027"/>
    <lineage>
        <taxon>Eukaryota</taxon>
        <taxon>Rhodophyta</taxon>
        <taxon>Bangiophyceae</taxon>
        <taxon>Galdieriales</taxon>
        <taxon>Galdieriaceae</taxon>
        <taxon>Galdieria</taxon>
    </lineage>
</organism>
<dbReference type="PROSITE" id="PS00191">
    <property type="entry name" value="CYTOCHROME_B5_1"/>
    <property type="match status" value="1"/>
</dbReference>
<name>A0AAV9IM81_9RHOD</name>
<evidence type="ECO:0000256" key="1">
    <source>
        <dbReference type="ARBA" id="ARBA00022617"/>
    </source>
</evidence>
<evidence type="ECO:0000259" key="5">
    <source>
        <dbReference type="PROSITE" id="PS50255"/>
    </source>
</evidence>
<keyword evidence="1 4" id="KW-0349">Heme</keyword>
<keyword evidence="7" id="KW-1185">Reference proteome</keyword>
<dbReference type="PANTHER" id="PTHR46237">
    <property type="entry name" value="CYTOCHROME B5 REDUCTASE 4 FAMILY MEMBER"/>
    <property type="match status" value="1"/>
</dbReference>
<dbReference type="Proteomes" id="UP001300502">
    <property type="component" value="Unassembled WGS sequence"/>
</dbReference>
<reference evidence="6 7" key="1">
    <citation type="submission" date="2022-07" db="EMBL/GenBank/DDBJ databases">
        <title>Genome-wide signatures of adaptation to extreme environments.</title>
        <authorList>
            <person name="Cho C.H."/>
            <person name="Yoon H.S."/>
        </authorList>
    </citation>
    <scope>NUCLEOTIDE SEQUENCE [LARGE SCALE GENOMIC DNA]</scope>
    <source>
        <strain evidence="6 7">108.79 E11</strain>
    </source>
</reference>
<dbReference type="GO" id="GO:0046872">
    <property type="term" value="F:metal ion binding"/>
    <property type="evidence" value="ECO:0007669"/>
    <property type="project" value="UniProtKB-UniRule"/>
</dbReference>
<dbReference type="SMART" id="SM01117">
    <property type="entry name" value="Cyt-b5"/>
    <property type="match status" value="1"/>
</dbReference>
<feature type="domain" description="Cytochrome b5 heme-binding" evidence="5">
    <location>
        <begin position="28"/>
        <end position="104"/>
    </location>
</feature>
<dbReference type="Gene3D" id="3.10.120.10">
    <property type="entry name" value="Cytochrome b5-like heme/steroid binding domain"/>
    <property type="match status" value="1"/>
</dbReference>
<proteinExistence type="inferred from homology"/>
<gene>
    <name evidence="6" type="ORF">GAYE_SCF55G6329</name>
</gene>
<dbReference type="InterPro" id="IPR036400">
    <property type="entry name" value="Cyt_B5-like_heme/steroid_sf"/>
</dbReference>
<evidence type="ECO:0000313" key="6">
    <source>
        <dbReference type="EMBL" id="KAK4528388.1"/>
    </source>
</evidence>
<comment type="caution">
    <text evidence="6">The sequence shown here is derived from an EMBL/GenBank/DDBJ whole genome shotgun (WGS) entry which is preliminary data.</text>
</comment>
<dbReference type="GO" id="GO:0004128">
    <property type="term" value="F:cytochrome-b5 reductase activity, acting on NAD(P)H"/>
    <property type="evidence" value="ECO:0007669"/>
    <property type="project" value="TreeGrafter"/>
</dbReference>
<evidence type="ECO:0000313" key="7">
    <source>
        <dbReference type="Proteomes" id="UP001300502"/>
    </source>
</evidence>
<keyword evidence="3 4" id="KW-0408">Iron</keyword>
<comment type="similarity">
    <text evidence="4">Belongs to the cytochrome b5 family.</text>
</comment>
<dbReference type="InterPro" id="IPR018506">
    <property type="entry name" value="Cyt_B5_heme-BS"/>
</dbReference>
<dbReference type="Pfam" id="PF00173">
    <property type="entry name" value="Cyt-b5"/>
    <property type="match status" value="1"/>
</dbReference>
<evidence type="ECO:0000256" key="3">
    <source>
        <dbReference type="ARBA" id="ARBA00023004"/>
    </source>
</evidence>
<keyword evidence="2 4" id="KW-0479">Metal-binding</keyword>
<dbReference type="GO" id="GO:0020037">
    <property type="term" value="F:heme binding"/>
    <property type="evidence" value="ECO:0007669"/>
    <property type="project" value="UniProtKB-UniRule"/>
</dbReference>
<dbReference type="FunFam" id="3.10.120.10:FF:000001">
    <property type="entry name" value="Cytochrome b5 reductase 4"/>
    <property type="match status" value="1"/>
</dbReference>
<dbReference type="AlphaFoldDB" id="A0AAV9IM81"/>
<protein>
    <recommendedName>
        <fullName evidence="5">Cytochrome b5 heme-binding domain-containing protein</fullName>
    </recommendedName>
</protein>
<dbReference type="InterPro" id="IPR051872">
    <property type="entry name" value="Cytochrome_b5/Flavoprotein_Rdt"/>
</dbReference>
<dbReference type="SUPFAM" id="SSF55856">
    <property type="entry name" value="Cytochrome b5-like heme/steroid binding domain"/>
    <property type="match status" value="1"/>
</dbReference>
<accession>A0AAV9IM81</accession>
<dbReference type="GO" id="GO:0005737">
    <property type="term" value="C:cytoplasm"/>
    <property type="evidence" value="ECO:0007669"/>
    <property type="project" value="TreeGrafter"/>
</dbReference>
<dbReference type="PANTHER" id="PTHR46237:SF1">
    <property type="entry name" value="CYTOCHROME B5 REDUCTASE 4"/>
    <property type="match status" value="1"/>
</dbReference>
<dbReference type="PROSITE" id="PS50255">
    <property type="entry name" value="CYTOCHROME_B5_2"/>
    <property type="match status" value="1"/>
</dbReference>
<dbReference type="InterPro" id="IPR001199">
    <property type="entry name" value="Cyt_B5-like_heme/steroid-bd"/>
</dbReference>
<evidence type="ECO:0000256" key="4">
    <source>
        <dbReference type="RuleBase" id="RU362121"/>
    </source>
</evidence>